<dbReference type="GO" id="GO:0000155">
    <property type="term" value="F:phosphorelay sensor kinase activity"/>
    <property type="evidence" value="ECO:0007669"/>
    <property type="project" value="InterPro"/>
</dbReference>
<feature type="transmembrane region" description="Helical" evidence="1">
    <location>
        <begin position="45"/>
        <end position="65"/>
    </location>
</feature>
<dbReference type="Proteomes" id="UP000557307">
    <property type="component" value="Unassembled WGS sequence"/>
</dbReference>
<accession>A0A840U0D3</accession>
<dbReference type="Pfam" id="PF06580">
    <property type="entry name" value="His_kinase"/>
    <property type="match status" value="1"/>
</dbReference>
<feature type="transmembrane region" description="Helical" evidence="1">
    <location>
        <begin position="85"/>
        <end position="110"/>
    </location>
</feature>
<keyword evidence="3" id="KW-0808">Transferase</keyword>
<keyword evidence="1" id="KW-1133">Transmembrane helix</keyword>
<dbReference type="PANTHER" id="PTHR34220">
    <property type="entry name" value="SENSOR HISTIDINE KINASE YPDA"/>
    <property type="match status" value="1"/>
</dbReference>
<dbReference type="PANTHER" id="PTHR34220:SF7">
    <property type="entry name" value="SENSOR HISTIDINE KINASE YPDA"/>
    <property type="match status" value="1"/>
</dbReference>
<keyword evidence="3" id="KW-0418">Kinase</keyword>
<dbReference type="GO" id="GO:0016020">
    <property type="term" value="C:membrane"/>
    <property type="evidence" value="ECO:0007669"/>
    <property type="project" value="InterPro"/>
</dbReference>
<dbReference type="InterPro" id="IPR010559">
    <property type="entry name" value="Sig_transdc_His_kin_internal"/>
</dbReference>
<dbReference type="InterPro" id="IPR050640">
    <property type="entry name" value="Bact_2-comp_sensor_kinase"/>
</dbReference>
<feature type="domain" description="Signal transduction histidine kinase internal region" evidence="2">
    <location>
        <begin position="167"/>
        <end position="243"/>
    </location>
</feature>
<evidence type="ECO:0000256" key="1">
    <source>
        <dbReference type="SAM" id="Phobius"/>
    </source>
</evidence>
<dbReference type="AlphaFoldDB" id="A0A840U0D3"/>
<evidence type="ECO:0000259" key="2">
    <source>
        <dbReference type="Pfam" id="PF06580"/>
    </source>
</evidence>
<feature type="transmembrane region" description="Helical" evidence="1">
    <location>
        <begin position="122"/>
        <end position="146"/>
    </location>
</feature>
<keyword evidence="4" id="KW-1185">Reference proteome</keyword>
<organism evidence="3 4">
    <name type="scientific">Rhabdobacter roseus</name>
    <dbReference type="NCBI Taxonomy" id="1655419"/>
    <lineage>
        <taxon>Bacteria</taxon>
        <taxon>Pseudomonadati</taxon>
        <taxon>Bacteroidota</taxon>
        <taxon>Cytophagia</taxon>
        <taxon>Cytophagales</taxon>
        <taxon>Cytophagaceae</taxon>
        <taxon>Rhabdobacter</taxon>
    </lineage>
</organism>
<evidence type="ECO:0000313" key="3">
    <source>
        <dbReference type="EMBL" id="MBB5285339.1"/>
    </source>
</evidence>
<feature type="transmembrane region" description="Helical" evidence="1">
    <location>
        <begin position="21"/>
        <end position="39"/>
    </location>
</feature>
<reference evidence="3 4" key="1">
    <citation type="submission" date="2020-08" db="EMBL/GenBank/DDBJ databases">
        <title>Genomic Encyclopedia of Type Strains, Phase IV (KMG-IV): sequencing the most valuable type-strain genomes for metagenomic binning, comparative biology and taxonomic classification.</title>
        <authorList>
            <person name="Goeker M."/>
        </authorList>
    </citation>
    <scope>NUCLEOTIDE SEQUENCE [LARGE SCALE GENOMIC DNA]</scope>
    <source>
        <strain evidence="3 4">DSM 105074</strain>
    </source>
</reference>
<gene>
    <name evidence="3" type="ORF">HNQ92_003496</name>
</gene>
<comment type="caution">
    <text evidence="3">The sequence shown here is derived from an EMBL/GenBank/DDBJ whole genome shotgun (WGS) entry which is preliminary data.</text>
</comment>
<name>A0A840U0D3_9BACT</name>
<dbReference type="RefSeq" id="WP_246440328.1">
    <property type="nucleotide sequence ID" value="NZ_JACHGF010000005.1"/>
</dbReference>
<dbReference type="EMBL" id="JACHGF010000005">
    <property type="protein sequence ID" value="MBB5285339.1"/>
    <property type="molecule type" value="Genomic_DNA"/>
</dbReference>
<keyword evidence="1" id="KW-0812">Transmembrane</keyword>
<protein>
    <submittedName>
        <fullName evidence="3">Sensor histidine kinase YesM</fullName>
    </submittedName>
</protein>
<keyword evidence="1" id="KW-0472">Membrane</keyword>
<evidence type="ECO:0000313" key="4">
    <source>
        <dbReference type="Proteomes" id="UP000557307"/>
    </source>
</evidence>
<sequence>MELLFRTAMKIPFNKYVEAGFLLLSLGGFVARYWAIPQITLREHIFHFFVQFAILNLIWTFYYWLDYTLNKILPYEKSTTRRIALQVIIGWGTLKVFMLIVGTFFLVYFVPPDAIQFNKLNLIFIALTAFFGSTLMNVGFIANHFFKRWKENALRAAHLEREKTQVQFDNLKNQVNPHFLFNSLASLDGLIQENPLLARNFLRQLSKVYRYVLQSQEQGVVTLETEVEFVKNYILLLETRFEGALRVSMAIEEKAYERLIVPVTLQVLIENAIKHNTVSTQYPLEIRIRADDRFLYVSNSTLHRQQPDTSNQQGLQNLQALYTYLSKEKVEIVESETNFEVRVPWAEQKERAEQNARLFTTSHYTNMVFKRMKSRL</sequence>
<proteinExistence type="predicted"/>